<dbReference type="PANTHER" id="PTHR45138:SF9">
    <property type="entry name" value="DIGUANYLATE CYCLASE DGCM-RELATED"/>
    <property type="match status" value="1"/>
</dbReference>
<keyword evidence="3 6" id="KW-0812">Transmembrane</keyword>
<dbReference type="InterPro" id="IPR043128">
    <property type="entry name" value="Rev_trsase/Diguanyl_cyclase"/>
</dbReference>
<dbReference type="InterPro" id="IPR050469">
    <property type="entry name" value="Diguanylate_Cyclase"/>
</dbReference>
<dbReference type="GO" id="GO:0052621">
    <property type="term" value="F:diguanylate cyclase activity"/>
    <property type="evidence" value="ECO:0007669"/>
    <property type="project" value="TreeGrafter"/>
</dbReference>
<evidence type="ECO:0000256" key="6">
    <source>
        <dbReference type="SAM" id="Phobius"/>
    </source>
</evidence>
<dbReference type="Proteomes" id="UP000076796">
    <property type="component" value="Unassembled WGS sequence"/>
</dbReference>
<dbReference type="GO" id="GO:0043709">
    <property type="term" value="P:cell adhesion involved in single-species biofilm formation"/>
    <property type="evidence" value="ECO:0007669"/>
    <property type="project" value="TreeGrafter"/>
</dbReference>
<dbReference type="InterPro" id="IPR011620">
    <property type="entry name" value="Sig_transdc_His_kinase_LytS_TM"/>
</dbReference>
<dbReference type="SUPFAM" id="SSF55073">
    <property type="entry name" value="Nucleotide cyclase"/>
    <property type="match status" value="1"/>
</dbReference>
<feature type="transmembrane region" description="Helical" evidence="6">
    <location>
        <begin position="158"/>
        <end position="179"/>
    </location>
</feature>
<dbReference type="PANTHER" id="PTHR45138">
    <property type="entry name" value="REGULATORY COMPONENTS OF SENSORY TRANSDUCTION SYSTEM"/>
    <property type="match status" value="1"/>
</dbReference>
<organism evidence="8 9">
    <name type="scientific">Paenibacillus glucanolyticus</name>
    <dbReference type="NCBI Taxonomy" id="59843"/>
    <lineage>
        <taxon>Bacteria</taxon>
        <taxon>Bacillati</taxon>
        <taxon>Bacillota</taxon>
        <taxon>Bacilli</taxon>
        <taxon>Bacillales</taxon>
        <taxon>Paenibacillaceae</taxon>
        <taxon>Paenibacillus</taxon>
    </lineage>
</organism>
<keyword evidence="9" id="KW-1185">Reference proteome</keyword>
<protein>
    <submittedName>
        <fullName evidence="8">Diguanylate cyclase</fullName>
    </submittedName>
</protein>
<evidence type="ECO:0000259" key="7">
    <source>
        <dbReference type="PROSITE" id="PS50887"/>
    </source>
</evidence>
<dbReference type="Pfam" id="PF00990">
    <property type="entry name" value="GGDEF"/>
    <property type="match status" value="1"/>
</dbReference>
<reference evidence="8" key="1">
    <citation type="journal article" date="2016" name="Genome Announc.">
        <title>Draft genomes of two strains of Paenibacillus glucanolyticus with capability to degrade lignocellulose.</title>
        <authorList>
            <person name="Mathews S.L."/>
            <person name="Pawlak J."/>
            <person name="Grunden A.M."/>
        </authorList>
    </citation>
    <scope>NUCLEOTIDE SEQUENCE [LARGE SCALE GENOMIC DNA]</scope>
    <source>
        <strain evidence="8">SLM1</strain>
    </source>
</reference>
<feature type="transmembrane region" description="Helical" evidence="6">
    <location>
        <begin position="69"/>
        <end position="91"/>
    </location>
</feature>
<comment type="caution">
    <text evidence="8">The sequence shown here is derived from an EMBL/GenBank/DDBJ whole genome shotgun (WGS) entry which is preliminary data.</text>
</comment>
<feature type="transmembrane region" description="Helical" evidence="6">
    <location>
        <begin position="39"/>
        <end position="57"/>
    </location>
</feature>
<sequence>MTNILFTNFCIFVTFLYLSGLLSKKYVAGVVTPSTTVKINAGLLFGIYGIILMYYSFPIDPRFFADLRHLAIVVIASYLGWLPSLIAGVLIALGRMILFGMSASSAIAGAGMLLIGMICGTLSRTRWDRLTKMMIMSVSSMLVLLFIMWMNIQNHQKVFAVFTQHLIISVLATVVIYMLTEYIHTSNKLFLQMKKNAETDHLTSLHNLRQFEQLLSERFLEAQHFSERLGVLVVDIDHFKKINDTYGHAAGDVVLQQLSKVLREHSRSFDEVSRNGGEEFSVLVPEATIDETAAIAERIRAAVERHVFVLEDGTRLRITVSIGAAVHPDTVRSKDAKELLQQADHELYRAKNSGRNRVCSAVEINDLVLS</sequence>
<dbReference type="SMART" id="SM00267">
    <property type="entry name" value="GGDEF"/>
    <property type="match status" value="1"/>
</dbReference>
<name>A0A163IDY9_9BACL</name>
<gene>
    <name evidence="8" type="ORF">AWU65_08325</name>
</gene>
<dbReference type="Gene3D" id="3.30.70.270">
    <property type="match status" value="1"/>
</dbReference>
<feature type="transmembrane region" description="Helical" evidence="6">
    <location>
        <begin position="97"/>
        <end position="122"/>
    </location>
</feature>
<dbReference type="NCBIfam" id="TIGR00254">
    <property type="entry name" value="GGDEF"/>
    <property type="match status" value="1"/>
</dbReference>
<dbReference type="RefSeq" id="WP_006207012.1">
    <property type="nucleotide sequence ID" value="NZ_CP147845.1"/>
</dbReference>
<feature type="domain" description="GGDEF" evidence="7">
    <location>
        <begin position="227"/>
        <end position="363"/>
    </location>
</feature>
<evidence type="ECO:0000256" key="3">
    <source>
        <dbReference type="ARBA" id="ARBA00022692"/>
    </source>
</evidence>
<dbReference type="InterPro" id="IPR029787">
    <property type="entry name" value="Nucleotide_cyclase"/>
</dbReference>
<dbReference type="GO" id="GO:0000155">
    <property type="term" value="F:phosphorelay sensor kinase activity"/>
    <property type="evidence" value="ECO:0007669"/>
    <property type="project" value="InterPro"/>
</dbReference>
<dbReference type="GeneID" id="97552686"/>
<dbReference type="PROSITE" id="PS50887">
    <property type="entry name" value="GGDEF"/>
    <property type="match status" value="1"/>
</dbReference>
<feature type="transmembrane region" description="Helical" evidence="6">
    <location>
        <begin position="134"/>
        <end position="152"/>
    </location>
</feature>
<keyword evidence="4 6" id="KW-1133">Transmembrane helix</keyword>
<evidence type="ECO:0000256" key="2">
    <source>
        <dbReference type="ARBA" id="ARBA00022475"/>
    </source>
</evidence>
<accession>A0A163IDY9</accession>
<dbReference type="FunFam" id="3.30.70.270:FF:000001">
    <property type="entry name" value="Diguanylate cyclase domain protein"/>
    <property type="match status" value="1"/>
</dbReference>
<keyword evidence="2" id="KW-1003">Cell membrane</keyword>
<dbReference type="InterPro" id="IPR000160">
    <property type="entry name" value="GGDEF_dom"/>
</dbReference>
<dbReference type="CDD" id="cd01949">
    <property type="entry name" value="GGDEF"/>
    <property type="match status" value="1"/>
</dbReference>
<comment type="subcellular location">
    <subcellularLocation>
        <location evidence="1">Cell membrane</location>
        <topology evidence="1">Multi-pass membrane protein</topology>
    </subcellularLocation>
</comment>
<proteinExistence type="predicted"/>
<dbReference type="EMBL" id="LWMH01000001">
    <property type="protein sequence ID" value="KZS45921.1"/>
    <property type="molecule type" value="Genomic_DNA"/>
</dbReference>
<evidence type="ECO:0000313" key="8">
    <source>
        <dbReference type="EMBL" id="KZS45921.1"/>
    </source>
</evidence>
<dbReference type="OrthoDB" id="9759607at2"/>
<dbReference type="Gene3D" id="1.10.1760.20">
    <property type="match status" value="1"/>
</dbReference>
<dbReference type="GO" id="GO:0071555">
    <property type="term" value="P:cell wall organization"/>
    <property type="evidence" value="ECO:0007669"/>
    <property type="project" value="InterPro"/>
</dbReference>
<dbReference type="STRING" id="59843.A3958_07855"/>
<dbReference type="AlphaFoldDB" id="A0A163IDY9"/>
<dbReference type="GO" id="GO:1902201">
    <property type="term" value="P:negative regulation of bacterial-type flagellum-dependent cell motility"/>
    <property type="evidence" value="ECO:0007669"/>
    <property type="project" value="TreeGrafter"/>
</dbReference>
<evidence type="ECO:0000256" key="4">
    <source>
        <dbReference type="ARBA" id="ARBA00022989"/>
    </source>
</evidence>
<evidence type="ECO:0000256" key="5">
    <source>
        <dbReference type="ARBA" id="ARBA00023136"/>
    </source>
</evidence>
<dbReference type="Pfam" id="PF07694">
    <property type="entry name" value="5TM-5TMR_LYT"/>
    <property type="match status" value="1"/>
</dbReference>
<keyword evidence="5 6" id="KW-0472">Membrane</keyword>
<evidence type="ECO:0000256" key="1">
    <source>
        <dbReference type="ARBA" id="ARBA00004651"/>
    </source>
</evidence>
<evidence type="ECO:0000313" key="9">
    <source>
        <dbReference type="Proteomes" id="UP000076796"/>
    </source>
</evidence>
<dbReference type="GO" id="GO:0005886">
    <property type="term" value="C:plasma membrane"/>
    <property type="evidence" value="ECO:0007669"/>
    <property type="project" value="UniProtKB-SubCell"/>
</dbReference>